<dbReference type="AlphaFoldDB" id="A0A073K796"/>
<accession>A0A073K796</accession>
<organism evidence="5 6">
    <name type="scientific">Bacillus gaemokensis</name>
    <dbReference type="NCBI Taxonomy" id="574375"/>
    <lineage>
        <taxon>Bacteria</taxon>
        <taxon>Bacillati</taxon>
        <taxon>Bacillota</taxon>
        <taxon>Bacilli</taxon>
        <taxon>Bacillales</taxon>
        <taxon>Bacillaceae</taxon>
        <taxon>Bacillus</taxon>
        <taxon>Bacillus cereus group</taxon>
    </lineage>
</organism>
<dbReference type="Gene3D" id="3.30.1450.10">
    <property type="match status" value="1"/>
</dbReference>
<evidence type="ECO:0000256" key="3">
    <source>
        <dbReference type="SAM" id="Phobius"/>
    </source>
</evidence>
<sequence>MYFAFILIIAISHLSYSVESISVILLPFIVLLLIQWVIWKISLNKNNEKHKRELKIITGVGMSLFLCCAVQLGINEYNSKFHRDAWLEEESKRVYIVDDLLEKHKLVGKSKEEVLQLLGNPTETGRFKETNQIIYYLGDERGFIRIDSERLVLYFNDNDKVMKYKIQKD</sequence>
<keyword evidence="2 3" id="KW-0472">Membrane</keyword>
<keyword evidence="3" id="KW-1133">Transmembrane helix</keyword>
<name>A0A073K796_9BACI</name>
<reference evidence="5 6" key="1">
    <citation type="submission" date="2014-06" db="EMBL/GenBank/DDBJ databases">
        <title>Draft genome sequence of Bacillus gaemokensis JCM 15801 (MCCC 1A00707).</title>
        <authorList>
            <person name="Lai Q."/>
            <person name="Liu Y."/>
            <person name="Shao Z."/>
        </authorList>
    </citation>
    <scope>NUCLEOTIDE SEQUENCE [LARGE SCALE GENOMIC DNA]</scope>
    <source>
        <strain evidence="5 6">JCM 15801</strain>
    </source>
</reference>
<feature type="domain" description="Outer membrane protein assembly factor BamE" evidence="4">
    <location>
        <begin position="107"/>
        <end position="161"/>
    </location>
</feature>
<evidence type="ECO:0000313" key="5">
    <source>
        <dbReference type="EMBL" id="KEK23164.1"/>
    </source>
</evidence>
<proteinExistence type="predicted"/>
<keyword evidence="6" id="KW-1185">Reference proteome</keyword>
<dbReference type="InterPro" id="IPR007450">
    <property type="entry name" value="BamE_dom"/>
</dbReference>
<feature type="transmembrane region" description="Helical" evidence="3">
    <location>
        <begin position="24"/>
        <end position="42"/>
    </location>
</feature>
<comment type="caution">
    <text evidence="5">The sequence shown here is derived from an EMBL/GenBank/DDBJ whole genome shotgun (WGS) entry which is preliminary data.</text>
</comment>
<dbReference type="EMBL" id="JOTM01000019">
    <property type="protein sequence ID" value="KEK23164.1"/>
    <property type="molecule type" value="Genomic_DNA"/>
</dbReference>
<evidence type="ECO:0000256" key="1">
    <source>
        <dbReference type="ARBA" id="ARBA00022729"/>
    </source>
</evidence>
<evidence type="ECO:0000313" key="6">
    <source>
        <dbReference type="Proteomes" id="UP000027778"/>
    </source>
</evidence>
<feature type="transmembrane region" description="Helical" evidence="3">
    <location>
        <begin position="54"/>
        <end position="74"/>
    </location>
</feature>
<dbReference type="STRING" id="574375.AZF08_22765"/>
<protein>
    <recommendedName>
        <fullName evidence="4">Outer membrane protein assembly factor BamE domain-containing protein</fullName>
    </recommendedName>
</protein>
<evidence type="ECO:0000259" key="4">
    <source>
        <dbReference type="Pfam" id="PF04355"/>
    </source>
</evidence>
<keyword evidence="3" id="KW-0812">Transmembrane</keyword>
<keyword evidence="1" id="KW-0732">Signal</keyword>
<dbReference type="Proteomes" id="UP000027778">
    <property type="component" value="Unassembled WGS sequence"/>
</dbReference>
<dbReference type="eggNOG" id="ENOG5032YVJ">
    <property type="taxonomic scope" value="Bacteria"/>
</dbReference>
<gene>
    <name evidence="5" type="ORF">BAGA_10415</name>
</gene>
<evidence type="ECO:0000256" key="2">
    <source>
        <dbReference type="ARBA" id="ARBA00023136"/>
    </source>
</evidence>
<dbReference type="GO" id="GO:0019867">
    <property type="term" value="C:outer membrane"/>
    <property type="evidence" value="ECO:0007669"/>
    <property type="project" value="InterPro"/>
</dbReference>
<dbReference type="InterPro" id="IPR037873">
    <property type="entry name" value="BamE-like"/>
</dbReference>
<dbReference type="Pfam" id="PF04355">
    <property type="entry name" value="BamE"/>
    <property type="match status" value="1"/>
</dbReference>